<reference evidence="1" key="1">
    <citation type="submission" date="2021-01" db="EMBL/GenBank/DDBJ databases">
        <authorList>
            <person name="Corre E."/>
            <person name="Pelletier E."/>
            <person name="Niang G."/>
            <person name="Scheremetjew M."/>
            <person name="Finn R."/>
            <person name="Kale V."/>
            <person name="Holt S."/>
            <person name="Cochrane G."/>
            <person name="Meng A."/>
            <person name="Brown T."/>
            <person name="Cohen L."/>
        </authorList>
    </citation>
    <scope>NUCLEOTIDE SEQUENCE</scope>
    <source>
        <strain evidence="1">CCMP1510</strain>
    </source>
</reference>
<gene>
    <name evidence="1" type="ORF">ALAG00032_LOCUS10971</name>
</gene>
<proteinExistence type="predicted"/>
<protein>
    <submittedName>
        <fullName evidence="1">Uncharacterized protein</fullName>
    </submittedName>
</protein>
<dbReference type="EMBL" id="HBIJ01016452">
    <property type="protein sequence ID" value="CAE0370207.1"/>
    <property type="molecule type" value="Transcribed_RNA"/>
</dbReference>
<dbReference type="AlphaFoldDB" id="A0A7S3NMM0"/>
<accession>A0A7S3NMM0</accession>
<name>A0A7S3NMM0_9STRA</name>
<organism evidence="1">
    <name type="scientific">Aureoumbra lagunensis</name>
    <dbReference type="NCBI Taxonomy" id="44058"/>
    <lineage>
        <taxon>Eukaryota</taxon>
        <taxon>Sar</taxon>
        <taxon>Stramenopiles</taxon>
        <taxon>Ochrophyta</taxon>
        <taxon>Pelagophyceae</taxon>
        <taxon>Pelagomonadales</taxon>
        <taxon>Aureoumbra</taxon>
    </lineage>
</organism>
<evidence type="ECO:0000313" key="1">
    <source>
        <dbReference type="EMBL" id="CAE0370207.1"/>
    </source>
</evidence>
<sequence length="422" mass="49092">MRGERTTKKSGYSEKRRIGLYPFILIQLLLRFGRCIEKDYVKELGLDTVHFPKIGRCILNIELKERKLLATSENGQIAQIFPSTENDDSSWSTPQLCVDQKPNRIAILTIASDLAYMRKYEAFAWNKICYSDRANLRFLLFLGIVPEAANAPGPRCTKHQASMHWIKNIAMYTALFTHNDNLSRSDTPLEEILVLDTDAIFTQPSFDHRSLLDCYRAVASDYHVSMFAGSEHYQVFLNAAVLYAKRTSWTRALLSLWWRDRCGEKDQLVLWSSLFRLWSLDEARLHNYHDQLLDYVERGSYRKKTNVTSKNATYMYARRVLTFEIARHAFPNNFMTTRSPSGRIMIKESDLLYFPHFIFFPLTKLKPNVYKDKPMCPSEVPPFRGVVHNQKRSNEHRVHAFIFHTKHPPNFDSCSPSSAAQR</sequence>